<evidence type="ECO:0000313" key="1">
    <source>
        <dbReference type="EMBL" id="KAJ3477477.1"/>
    </source>
</evidence>
<dbReference type="Proteomes" id="UP001148737">
    <property type="component" value="Unassembled WGS sequence"/>
</dbReference>
<organism evidence="1 2">
    <name type="scientific">Lecanicillium saksenae</name>
    <dbReference type="NCBI Taxonomy" id="468837"/>
    <lineage>
        <taxon>Eukaryota</taxon>
        <taxon>Fungi</taxon>
        <taxon>Dikarya</taxon>
        <taxon>Ascomycota</taxon>
        <taxon>Pezizomycotina</taxon>
        <taxon>Sordariomycetes</taxon>
        <taxon>Hypocreomycetidae</taxon>
        <taxon>Hypocreales</taxon>
        <taxon>Cordycipitaceae</taxon>
        <taxon>Lecanicillium</taxon>
    </lineage>
</organism>
<gene>
    <name evidence="1" type="ORF">NLG97_g8827</name>
</gene>
<name>A0ACC1QHY9_9HYPO</name>
<evidence type="ECO:0000313" key="2">
    <source>
        <dbReference type="Proteomes" id="UP001148737"/>
    </source>
</evidence>
<accession>A0ACC1QHY9</accession>
<dbReference type="EMBL" id="JANAKD010001650">
    <property type="protein sequence ID" value="KAJ3477477.1"/>
    <property type="molecule type" value="Genomic_DNA"/>
</dbReference>
<proteinExistence type="predicted"/>
<sequence length="128" mass="13665">MMPHTGSQSPTMNKKRDISEPTYLSDNRLHPSSLPGATVSTPNLHAPTGAPPLPPINPRRKNGLGGPSRRSGEQSSGPDGSYDESGDERRPLYRATSDQNAHYPPAPTHRPPLPHANMSSNSLPGGMI</sequence>
<comment type="caution">
    <text evidence="1">The sequence shown here is derived from an EMBL/GenBank/DDBJ whole genome shotgun (WGS) entry which is preliminary data.</text>
</comment>
<protein>
    <submittedName>
        <fullName evidence="1">Uncharacterized protein</fullName>
    </submittedName>
</protein>
<keyword evidence="2" id="KW-1185">Reference proteome</keyword>
<reference evidence="1" key="1">
    <citation type="submission" date="2022-07" db="EMBL/GenBank/DDBJ databases">
        <title>Genome Sequence of Lecanicillium saksenae.</title>
        <authorList>
            <person name="Buettner E."/>
        </authorList>
    </citation>
    <scope>NUCLEOTIDE SEQUENCE</scope>
    <source>
        <strain evidence="1">VT-O1</strain>
    </source>
</reference>